<dbReference type="PANTHER" id="PTHR16214:SF3">
    <property type="entry name" value="TRANSMEMBRANE PROTEIN 260"/>
    <property type="match status" value="1"/>
</dbReference>
<comment type="caution">
    <text evidence="3">The sequence shown here is derived from an EMBL/GenBank/DDBJ whole genome shotgun (WGS) entry which is preliminary data.</text>
</comment>
<evidence type="ECO:0000313" key="3">
    <source>
        <dbReference type="EMBL" id="MBM3316889.1"/>
    </source>
</evidence>
<dbReference type="PROSITE" id="PS50005">
    <property type="entry name" value="TPR"/>
    <property type="match status" value="1"/>
</dbReference>
<dbReference type="Proteomes" id="UP000748308">
    <property type="component" value="Unassembled WGS sequence"/>
</dbReference>
<keyword evidence="1" id="KW-0802">TPR repeat</keyword>
<dbReference type="InterPro" id="IPR052724">
    <property type="entry name" value="GT117_domain-containing"/>
</dbReference>
<organism evidence="3 4">
    <name type="scientific">Eiseniibacteriota bacterium</name>
    <dbReference type="NCBI Taxonomy" id="2212470"/>
    <lineage>
        <taxon>Bacteria</taxon>
        <taxon>Candidatus Eiseniibacteriota</taxon>
    </lineage>
</organism>
<evidence type="ECO:0000313" key="4">
    <source>
        <dbReference type="Proteomes" id="UP000748308"/>
    </source>
</evidence>
<protein>
    <submittedName>
        <fullName evidence="3">Tetratricopeptide repeat protein</fullName>
    </submittedName>
</protein>
<dbReference type="InterPro" id="IPR011990">
    <property type="entry name" value="TPR-like_helical_dom_sf"/>
</dbReference>
<dbReference type="EMBL" id="VGIY01000052">
    <property type="protein sequence ID" value="MBM3316889.1"/>
    <property type="molecule type" value="Genomic_DNA"/>
</dbReference>
<gene>
    <name evidence="3" type="ORF">FJY75_03460</name>
</gene>
<dbReference type="AlphaFoldDB" id="A0A938BLC2"/>
<evidence type="ECO:0000256" key="2">
    <source>
        <dbReference type="SAM" id="MobiDB-lite"/>
    </source>
</evidence>
<evidence type="ECO:0000256" key="1">
    <source>
        <dbReference type="PROSITE-ProRule" id="PRU00339"/>
    </source>
</evidence>
<feature type="region of interest" description="Disordered" evidence="2">
    <location>
        <begin position="356"/>
        <end position="405"/>
    </location>
</feature>
<feature type="non-terminal residue" evidence="3">
    <location>
        <position position="1"/>
    </location>
</feature>
<proteinExistence type="predicted"/>
<dbReference type="SMART" id="SM00028">
    <property type="entry name" value="TPR"/>
    <property type="match status" value="3"/>
</dbReference>
<dbReference type="Pfam" id="PF14559">
    <property type="entry name" value="TPR_19"/>
    <property type="match status" value="2"/>
</dbReference>
<feature type="compositionally biased region" description="Low complexity" evidence="2">
    <location>
        <begin position="371"/>
        <end position="405"/>
    </location>
</feature>
<dbReference type="Gene3D" id="1.25.40.10">
    <property type="entry name" value="Tetratricopeptide repeat domain"/>
    <property type="match status" value="1"/>
</dbReference>
<reference evidence="3" key="1">
    <citation type="submission" date="2019-03" db="EMBL/GenBank/DDBJ databases">
        <title>Lake Tanganyika Metagenome-Assembled Genomes (MAGs).</title>
        <authorList>
            <person name="Tran P."/>
        </authorList>
    </citation>
    <scope>NUCLEOTIDE SEQUENCE</scope>
    <source>
        <strain evidence="3">M_DeepCast_400m_m2_100</strain>
    </source>
</reference>
<feature type="repeat" description="TPR" evidence="1">
    <location>
        <begin position="280"/>
        <end position="313"/>
    </location>
</feature>
<sequence>AGVLVLLSLFPMRAGWYEHDRTDFYVARDYAYNLLTPLAPDAVVFTNGDNDTYPLWYIQYVEGIRPDVRVVNLSLLNTAWYIRQVRDYPPRVRITVPDRELDGLHGVILPSGKVVLVKDMMVHHILEQNPERAIYIAVTVPELMELDNRLVMEGLVYRVEAEEGAPHRTDVEKTLRNLREVYLYTGLLDEQGHYDKRVYKDSTARKLVQNYVVAYIEVAKTALQDGRSELALEALEAARRINPDFPAVLYTLGYLLMQRGDYARAEEVFRGMLDAGNASAEVHELLGAALEAQRRGDEAEGIYRQALSRHPQNFDMHRILFTLLWNQGRKQDAVDLIEDWLRRNPEDQTTRAALRQLQADDSAGTAPQPSAPRAGERGAAAGAAAGERGPAEGPAAGEPLPAEAP</sequence>
<accession>A0A938BLC2</accession>
<dbReference type="SUPFAM" id="SSF48452">
    <property type="entry name" value="TPR-like"/>
    <property type="match status" value="1"/>
</dbReference>
<dbReference type="InterPro" id="IPR019734">
    <property type="entry name" value="TPR_rpt"/>
</dbReference>
<dbReference type="PANTHER" id="PTHR16214">
    <property type="entry name" value="TRANSMEMBRANE PROTEIN 260"/>
    <property type="match status" value="1"/>
</dbReference>
<name>A0A938BLC2_UNCEI</name>